<dbReference type="InterPro" id="IPR032627">
    <property type="entry name" value="DUF4876"/>
</dbReference>
<gene>
    <name evidence="1" type="ORF">H9982_00455</name>
</gene>
<name>A0A9D1VQV9_9BACT</name>
<dbReference type="PROSITE" id="PS51257">
    <property type="entry name" value="PROKAR_LIPOPROTEIN"/>
    <property type="match status" value="1"/>
</dbReference>
<accession>A0A9D1VQV9</accession>
<reference evidence="1" key="2">
    <citation type="submission" date="2021-04" db="EMBL/GenBank/DDBJ databases">
        <authorList>
            <person name="Gilroy R."/>
        </authorList>
    </citation>
    <scope>NUCLEOTIDE SEQUENCE</scope>
    <source>
        <strain evidence="1">ChiHjej12B11-16260</strain>
    </source>
</reference>
<comment type="caution">
    <text evidence="1">The sequence shown here is derived from an EMBL/GenBank/DDBJ whole genome shotgun (WGS) entry which is preliminary data.</text>
</comment>
<dbReference type="Pfam" id="PF16215">
    <property type="entry name" value="DUF4876"/>
    <property type="match status" value="1"/>
</dbReference>
<protein>
    <submittedName>
        <fullName evidence="1">DUF4876 domain-containing protein</fullName>
    </submittedName>
</protein>
<organism evidence="1 2">
    <name type="scientific">Candidatus Barnesiella excrementipullorum</name>
    <dbReference type="NCBI Taxonomy" id="2838479"/>
    <lineage>
        <taxon>Bacteria</taxon>
        <taxon>Pseudomonadati</taxon>
        <taxon>Bacteroidota</taxon>
        <taxon>Bacteroidia</taxon>
        <taxon>Bacteroidales</taxon>
        <taxon>Barnesiellaceae</taxon>
        <taxon>Barnesiella</taxon>
    </lineage>
</organism>
<proteinExistence type="predicted"/>
<evidence type="ECO:0000313" key="1">
    <source>
        <dbReference type="EMBL" id="HIX44672.1"/>
    </source>
</evidence>
<dbReference type="AlphaFoldDB" id="A0A9D1VQV9"/>
<dbReference type="Proteomes" id="UP000824246">
    <property type="component" value="Unassembled WGS sequence"/>
</dbReference>
<reference evidence="1" key="1">
    <citation type="journal article" date="2021" name="PeerJ">
        <title>Extensive microbial diversity within the chicken gut microbiome revealed by metagenomics and culture.</title>
        <authorList>
            <person name="Gilroy R."/>
            <person name="Ravi A."/>
            <person name="Getino M."/>
            <person name="Pursley I."/>
            <person name="Horton D.L."/>
            <person name="Alikhan N.F."/>
            <person name="Baker D."/>
            <person name="Gharbi K."/>
            <person name="Hall N."/>
            <person name="Watson M."/>
            <person name="Adriaenssens E.M."/>
            <person name="Foster-Nyarko E."/>
            <person name="Jarju S."/>
            <person name="Secka A."/>
            <person name="Antonio M."/>
            <person name="Oren A."/>
            <person name="Chaudhuri R.R."/>
            <person name="La Ragione R."/>
            <person name="Hildebrand F."/>
            <person name="Pallen M.J."/>
        </authorList>
    </citation>
    <scope>NUCLEOTIDE SEQUENCE</scope>
    <source>
        <strain evidence="1">ChiHjej12B11-16260</strain>
    </source>
</reference>
<dbReference type="EMBL" id="DXFB01000010">
    <property type="protein sequence ID" value="HIX44672.1"/>
    <property type="molecule type" value="Genomic_DNA"/>
</dbReference>
<evidence type="ECO:0000313" key="2">
    <source>
        <dbReference type="Proteomes" id="UP000824246"/>
    </source>
</evidence>
<sequence length="429" mass="47956">MNMKKVIFMIISAVLTLLYGCEKENGVNYVAVSVIVEYPADLISPQVVSEIFEFRNITTGNVTSYDQRDGILLPAGLYDCSYTAEVKHLFGSDTLTASVQGMTRSVQLSPASSKVTVSSFVLEDKGDFIIQEVFYTGTLYPTGKQYNGTGYVRIYNNTDRVLYADGLAFMESKFSTTQKYDYTPDLLSSHMTVHAIYVIPGSGQEHPVAPGESLILCDTGIDHRLVNPNAFDLSHADFEWYDVSSSPSNLDIDSPTVPNLDKWYCYTNSFFILHNRGFKAWALARIPTDKETFLAENYYEYEYTMVLPAGTFPMSQKAYKVPNEWIVDAVNASVASEYVWNVTDASLDRGYTYCGEIDHDKTRYFKSVRRKLLYKTSDGRCVLKDTNNSTVDFNAGCVPSLIEEQHTAVDANGTPSVTVTYDGVTPVEE</sequence>